<keyword evidence="3" id="KW-1185">Reference proteome</keyword>
<evidence type="ECO:0000256" key="1">
    <source>
        <dbReference type="SAM" id="MobiDB-lite"/>
    </source>
</evidence>
<feature type="compositionally biased region" description="Basic and acidic residues" evidence="1">
    <location>
        <begin position="25"/>
        <end position="36"/>
    </location>
</feature>
<dbReference type="AlphaFoldDB" id="A0AAV1HN03"/>
<gene>
    <name evidence="2" type="ORF">XNOV1_A042217</name>
</gene>
<feature type="non-terminal residue" evidence="2">
    <location>
        <position position="1"/>
    </location>
</feature>
<feature type="non-terminal residue" evidence="2">
    <location>
        <position position="82"/>
    </location>
</feature>
<accession>A0AAV1HN03</accession>
<sequence>SLKSVGGGKRFQLSIRGGSGVSEVRGPRRGKEDQRSAGRFAGTRCCRRVEARWWRLGVMEVRRLLSVGARRLPRWWSVFLVQ</sequence>
<name>A0AAV1HN03_XYRNO</name>
<evidence type="ECO:0000313" key="2">
    <source>
        <dbReference type="EMBL" id="CAJ1085697.1"/>
    </source>
</evidence>
<feature type="region of interest" description="Disordered" evidence="1">
    <location>
        <begin position="1"/>
        <end position="37"/>
    </location>
</feature>
<proteinExistence type="predicted"/>
<dbReference type="EMBL" id="OY660885">
    <property type="protein sequence ID" value="CAJ1085697.1"/>
    <property type="molecule type" value="Genomic_DNA"/>
</dbReference>
<organism evidence="2 3">
    <name type="scientific">Xyrichtys novacula</name>
    <name type="common">Pearly razorfish</name>
    <name type="synonym">Hemipteronotus novacula</name>
    <dbReference type="NCBI Taxonomy" id="13765"/>
    <lineage>
        <taxon>Eukaryota</taxon>
        <taxon>Metazoa</taxon>
        <taxon>Chordata</taxon>
        <taxon>Craniata</taxon>
        <taxon>Vertebrata</taxon>
        <taxon>Euteleostomi</taxon>
        <taxon>Actinopterygii</taxon>
        <taxon>Neopterygii</taxon>
        <taxon>Teleostei</taxon>
        <taxon>Neoteleostei</taxon>
        <taxon>Acanthomorphata</taxon>
        <taxon>Eupercaria</taxon>
        <taxon>Labriformes</taxon>
        <taxon>Labridae</taxon>
        <taxon>Xyrichtys</taxon>
    </lineage>
</organism>
<protein>
    <submittedName>
        <fullName evidence="2">Uncharacterized protein</fullName>
    </submittedName>
</protein>
<reference evidence="2" key="1">
    <citation type="submission" date="2023-08" db="EMBL/GenBank/DDBJ databases">
        <authorList>
            <person name="Alioto T."/>
            <person name="Alioto T."/>
            <person name="Gomez Garrido J."/>
        </authorList>
    </citation>
    <scope>NUCLEOTIDE SEQUENCE</scope>
</reference>
<evidence type="ECO:0000313" key="3">
    <source>
        <dbReference type="Proteomes" id="UP001178508"/>
    </source>
</evidence>
<dbReference type="Proteomes" id="UP001178508">
    <property type="component" value="Chromosome 22"/>
</dbReference>